<keyword evidence="7" id="KW-1185">Reference proteome</keyword>
<accession>A0A1T4VSC7</accession>
<keyword evidence="2" id="KW-0285">Flavoprotein</keyword>
<dbReference type="OrthoDB" id="9798454at2"/>
<evidence type="ECO:0000256" key="3">
    <source>
        <dbReference type="ARBA" id="ARBA00022827"/>
    </source>
</evidence>
<evidence type="ECO:0000256" key="4">
    <source>
        <dbReference type="ARBA" id="ARBA00037981"/>
    </source>
</evidence>
<comment type="cofactor">
    <cofactor evidence="1">
        <name>FAD</name>
        <dbReference type="ChEBI" id="CHEBI:57692"/>
    </cofactor>
</comment>
<dbReference type="RefSeq" id="WP_078684125.1">
    <property type="nucleotide sequence ID" value="NZ_FUYA01000002.1"/>
</dbReference>
<name>A0A1T4VSC7_9BACT</name>
<evidence type="ECO:0000256" key="2">
    <source>
        <dbReference type="ARBA" id="ARBA00022630"/>
    </source>
</evidence>
<proteinExistence type="inferred from homology"/>
<evidence type="ECO:0000313" key="7">
    <source>
        <dbReference type="Proteomes" id="UP000189733"/>
    </source>
</evidence>
<dbReference type="SUPFAM" id="SSF52218">
    <property type="entry name" value="Flavoproteins"/>
    <property type="match status" value="1"/>
</dbReference>
<evidence type="ECO:0000313" key="6">
    <source>
        <dbReference type="EMBL" id="SKA67421.1"/>
    </source>
</evidence>
<sequence>MKNIFIINGHELYPAISEGRLNATLAEMAEAFFVERGCEVKTTTMQDDWNIEEEVQKHMWADFILLQTPVNWMGVAWSCKKYMDVVYTAGLDGRLCDGDGRTRKDPSKQYGSGGTLTGKKYMLSLTFNAPKAAFDDPGQFLFQGKGVDELFLPAHMNFRFFNMEPVKTFVCYDVMKNPDVSSDFTRFDAHLRDVFSELS</sequence>
<gene>
    <name evidence="6" type="ORF">SAMN02745702_00819</name>
</gene>
<dbReference type="Pfam" id="PF02525">
    <property type="entry name" value="Flavodoxin_2"/>
    <property type="match status" value="1"/>
</dbReference>
<dbReference type="AlphaFoldDB" id="A0A1T4VSC7"/>
<feature type="domain" description="Flavodoxin-like fold" evidence="5">
    <location>
        <begin position="2"/>
        <end position="180"/>
    </location>
</feature>
<dbReference type="InterPro" id="IPR052397">
    <property type="entry name" value="NADPH-QR_MdaB"/>
</dbReference>
<organism evidence="6 7">
    <name type="scientific">Desulfobaculum bizertense DSM 18034</name>
    <dbReference type="NCBI Taxonomy" id="1121442"/>
    <lineage>
        <taxon>Bacteria</taxon>
        <taxon>Pseudomonadati</taxon>
        <taxon>Thermodesulfobacteriota</taxon>
        <taxon>Desulfovibrionia</taxon>
        <taxon>Desulfovibrionales</taxon>
        <taxon>Desulfovibrionaceae</taxon>
        <taxon>Desulfobaculum</taxon>
    </lineage>
</organism>
<evidence type="ECO:0000259" key="5">
    <source>
        <dbReference type="Pfam" id="PF02525"/>
    </source>
</evidence>
<evidence type="ECO:0000256" key="1">
    <source>
        <dbReference type="ARBA" id="ARBA00001974"/>
    </source>
</evidence>
<protein>
    <submittedName>
        <fullName evidence="6">Modulator of drug activity B</fullName>
    </submittedName>
</protein>
<dbReference type="EMBL" id="FUYA01000002">
    <property type="protein sequence ID" value="SKA67421.1"/>
    <property type="molecule type" value="Genomic_DNA"/>
</dbReference>
<dbReference type="PANTHER" id="PTHR46305:SF3">
    <property type="entry name" value="NADPH:QUINONE OXIDOREDUCTASE MDAB"/>
    <property type="match status" value="1"/>
</dbReference>
<dbReference type="InterPro" id="IPR029039">
    <property type="entry name" value="Flavoprotein-like_sf"/>
</dbReference>
<dbReference type="Gene3D" id="3.40.50.360">
    <property type="match status" value="1"/>
</dbReference>
<dbReference type="Proteomes" id="UP000189733">
    <property type="component" value="Unassembled WGS sequence"/>
</dbReference>
<comment type="similarity">
    <text evidence="4">Belongs to the oxidoreductase MdaB family.</text>
</comment>
<dbReference type="STRING" id="1121442.SAMN02745702_00819"/>
<keyword evidence="3" id="KW-0274">FAD</keyword>
<dbReference type="PANTHER" id="PTHR46305">
    <property type="match status" value="1"/>
</dbReference>
<reference evidence="6 7" key="1">
    <citation type="submission" date="2017-02" db="EMBL/GenBank/DDBJ databases">
        <authorList>
            <person name="Peterson S.W."/>
        </authorList>
    </citation>
    <scope>NUCLEOTIDE SEQUENCE [LARGE SCALE GENOMIC DNA]</scope>
    <source>
        <strain evidence="6 7">DSM 18034</strain>
    </source>
</reference>
<dbReference type="InterPro" id="IPR003680">
    <property type="entry name" value="Flavodoxin_fold"/>
</dbReference>